<reference evidence="2" key="1">
    <citation type="journal article" date="2019" name="Nat. Commun.">
        <title>The genome of broomcorn millet.</title>
        <authorList>
            <person name="Zou C."/>
            <person name="Miki D."/>
            <person name="Li D."/>
            <person name="Tang Q."/>
            <person name="Xiao L."/>
            <person name="Rajput S."/>
            <person name="Deng P."/>
            <person name="Jia W."/>
            <person name="Huang R."/>
            <person name="Zhang M."/>
            <person name="Sun Y."/>
            <person name="Hu J."/>
            <person name="Fu X."/>
            <person name="Schnable P.S."/>
            <person name="Li F."/>
            <person name="Zhang H."/>
            <person name="Feng B."/>
            <person name="Zhu X."/>
            <person name="Liu R."/>
            <person name="Schnable J.C."/>
            <person name="Zhu J.-K."/>
            <person name="Zhang H."/>
        </authorList>
    </citation>
    <scope>NUCLEOTIDE SEQUENCE [LARGE SCALE GENOMIC DNA]</scope>
</reference>
<protein>
    <submittedName>
        <fullName evidence="1">Uncharacterized protein</fullName>
    </submittedName>
</protein>
<organism evidence="1 2">
    <name type="scientific">Panicum miliaceum</name>
    <name type="common">Proso millet</name>
    <name type="synonym">Broomcorn millet</name>
    <dbReference type="NCBI Taxonomy" id="4540"/>
    <lineage>
        <taxon>Eukaryota</taxon>
        <taxon>Viridiplantae</taxon>
        <taxon>Streptophyta</taxon>
        <taxon>Embryophyta</taxon>
        <taxon>Tracheophyta</taxon>
        <taxon>Spermatophyta</taxon>
        <taxon>Magnoliopsida</taxon>
        <taxon>Liliopsida</taxon>
        <taxon>Poales</taxon>
        <taxon>Poaceae</taxon>
        <taxon>PACMAD clade</taxon>
        <taxon>Panicoideae</taxon>
        <taxon>Panicodae</taxon>
        <taxon>Paniceae</taxon>
        <taxon>Panicinae</taxon>
        <taxon>Panicum</taxon>
        <taxon>Panicum sect. Panicum</taxon>
    </lineage>
</organism>
<accession>A0A3L6RMW0</accession>
<gene>
    <name evidence="1" type="ORF">C2845_PM11G05130</name>
</gene>
<sequence length="61" mass="6515">MDHLALCPRMVILGASVAPPPIASTASRSTGCLRNPKLIRSLFVGFELTSSLQDTDMLSQV</sequence>
<name>A0A3L6RMW0_PANMI</name>
<proteinExistence type="predicted"/>
<evidence type="ECO:0000313" key="2">
    <source>
        <dbReference type="Proteomes" id="UP000275267"/>
    </source>
</evidence>
<dbReference type="EMBL" id="PQIB02000007">
    <property type="protein sequence ID" value="RLN07048.1"/>
    <property type="molecule type" value="Genomic_DNA"/>
</dbReference>
<keyword evidence="2" id="KW-1185">Reference proteome</keyword>
<dbReference type="Proteomes" id="UP000275267">
    <property type="component" value="Unassembled WGS sequence"/>
</dbReference>
<dbReference type="AlphaFoldDB" id="A0A3L6RMW0"/>
<comment type="caution">
    <text evidence="1">The sequence shown here is derived from an EMBL/GenBank/DDBJ whole genome shotgun (WGS) entry which is preliminary data.</text>
</comment>
<evidence type="ECO:0000313" key="1">
    <source>
        <dbReference type="EMBL" id="RLN07048.1"/>
    </source>
</evidence>